<dbReference type="InterPro" id="IPR029064">
    <property type="entry name" value="Ribosomal_eL30-like_sf"/>
</dbReference>
<protein>
    <submittedName>
        <fullName evidence="2">Uncharacterized protein</fullName>
    </submittedName>
</protein>
<reference evidence="2" key="1">
    <citation type="submission" date="2021-02" db="EMBL/GenBank/DDBJ databases">
        <authorList>
            <person name="Nowell W R."/>
        </authorList>
    </citation>
    <scope>NUCLEOTIDE SEQUENCE</scope>
</reference>
<proteinExistence type="predicted"/>
<evidence type="ECO:0000313" key="2">
    <source>
        <dbReference type="EMBL" id="CAF1172779.1"/>
    </source>
</evidence>
<dbReference type="GO" id="GO:0001650">
    <property type="term" value="C:fibrillar center"/>
    <property type="evidence" value="ECO:0007669"/>
    <property type="project" value="TreeGrafter"/>
</dbReference>
<dbReference type="EMBL" id="CAJNOR010001615">
    <property type="protein sequence ID" value="CAF1172779.1"/>
    <property type="molecule type" value="Genomic_DNA"/>
</dbReference>
<dbReference type="GO" id="GO:0001682">
    <property type="term" value="P:tRNA 5'-leader removal"/>
    <property type="evidence" value="ECO:0007669"/>
    <property type="project" value="InterPro"/>
</dbReference>
<evidence type="ECO:0000256" key="1">
    <source>
        <dbReference type="SAM" id="MobiDB-lite"/>
    </source>
</evidence>
<gene>
    <name evidence="2" type="ORF">XAT740_LOCUS22128</name>
</gene>
<comment type="caution">
    <text evidence="2">The sequence shown here is derived from an EMBL/GenBank/DDBJ whole genome shotgun (WGS) entry which is preliminary data.</text>
</comment>
<name>A0A814UF97_ADIRI</name>
<dbReference type="GO" id="GO:0005655">
    <property type="term" value="C:nucleolar ribonuclease P complex"/>
    <property type="evidence" value="ECO:0007669"/>
    <property type="project" value="InterPro"/>
</dbReference>
<accession>A0A814UF97</accession>
<dbReference type="AlphaFoldDB" id="A0A814UF97"/>
<keyword evidence="3" id="KW-1185">Reference proteome</keyword>
<feature type="region of interest" description="Disordered" evidence="1">
    <location>
        <begin position="178"/>
        <end position="197"/>
    </location>
</feature>
<dbReference type="Gene3D" id="3.30.1330.30">
    <property type="match status" value="1"/>
</dbReference>
<dbReference type="PANTHER" id="PTHR46948:SF1">
    <property type="entry name" value="RIBONUCLEASE P PROTEIN SUBUNIT P38"/>
    <property type="match status" value="1"/>
</dbReference>
<dbReference type="Proteomes" id="UP000663828">
    <property type="component" value="Unassembled WGS sequence"/>
</dbReference>
<dbReference type="GO" id="GO:0033204">
    <property type="term" value="F:ribonuclease P RNA binding"/>
    <property type="evidence" value="ECO:0007669"/>
    <property type="project" value="TreeGrafter"/>
</dbReference>
<dbReference type="GO" id="GO:0000172">
    <property type="term" value="C:ribonuclease MRP complex"/>
    <property type="evidence" value="ECO:0007669"/>
    <property type="project" value="InterPro"/>
</dbReference>
<dbReference type="PANTHER" id="PTHR46948">
    <property type="entry name" value="RIBONUCLEASE P PROTEIN SUBUNIT P38"/>
    <property type="match status" value="1"/>
</dbReference>
<dbReference type="InterPro" id="IPR042848">
    <property type="entry name" value="Rpp38"/>
</dbReference>
<evidence type="ECO:0000313" key="3">
    <source>
        <dbReference type="Proteomes" id="UP000663828"/>
    </source>
</evidence>
<dbReference type="SUPFAM" id="SSF55315">
    <property type="entry name" value="L30e-like"/>
    <property type="match status" value="1"/>
</dbReference>
<dbReference type="GO" id="GO:0004526">
    <property type="term" value="F:ribonuclease P activity"/>
    <property type="evidence" value="ECO:0007669"/>
    <property type="project" value="TreeGrafter"/>
</dbReference>
<sequence>MKIYVAAPGQHNWPVIPDDVQDRLLTLIREELNEDKLNISLKRTRKRAAKGVKHPVKQHLAIGLRCVMRYLKQNQCSVVFVCTSLAPIILTKPILLLSQMHSTASARLKNLSPLLTKTFAIPHCSAIGFKSSCQEHPQLKNLVDQVLQILHGCENQPEGSSSFSSSSVTFLPGKIIAPYQNPKRMPAGVQKKKKGKK</sequence>
<organism evidence="2 3">
    <name type="scientific">Adineta ricciae</name>
    <name type="common">Rotifer</name>
    <dbReference type="NCBI Taxonomy" id="249248"/>
    <lineage>
        <taxon>Eukaryota</taxon>
        <taxon>Metazoa</taxon>
        <taxon>Spiralia</taxon>
        <taxon>Gnathifera</taxon>
        <taxon>Rotifera</taxon>
        <taxon>Eurotatoria</taxon>
        <taxon>Bdelloidea</taxon>
        <taxon>Adinetida</taxon>
        <taxon>Adinetidae</taxon>
        <taxon>Adineta</taxon>
    </lineage>
</organism>